<dbReference type="VEuPathDB" id="CryptoDB:Cvel_2338"/>
<dbReference type="AlphaFoldDB" id="A0A0G4IDS2"/>
<proteinExistence type="predicted"/>
<evidence type="ECO:0000313" key="2">
    <source>
        <dbReference type="EMBL" id="CEM55230.1"/>
    </source>
</evidence>
<feature type="compositionally biased region" description="Basic and acidic residues" evidence="1">
    <location>
        <begin position="472"/>
        <end position="523"/>
    </location>
</feature>
<evidence type="ECO:0000256" key="1">
    <source>
        <dbReference type="SAM" id="MobiDB-lite"/>
    </source>
</evidence>
<name>A0A0G4IDS2_9ALVE</name>
<feature type="region of interest" description="Disordered" evidence="1">
    <location>
        <begin position="105"/>
        <end position="456"/>
    </location>
</feature>
<reference evidence="2" key="1">
    <citation type="submission" date="2014-11" db="EMBL/GenBank/DDBJ databases">
        <authorList>
            <person name="Otto D Thomas"/>
            <person name="Naeem Raeece"/>
        </authorList>
    </citation>
    <scope>NUCLEOTIDE SEQUENCE</scope>
</reference>
<dbReference type="PhylomeDB" id="A0A0G4IDS2"/>
<sequence>MVSGKDVSGRLFATPDDLLPVTALDDVYVNVFKALKQNTDRAFESLHSEGSCIERTQRKATSPLPPSPTVGDKHTGALLGFIIPTPTNAPTLSDRGGYGDLLGHIPITPASPPTTRVPYSKPEGPSTASHSSDASTQLDKPTVSNSETGPDKPKMTDTGIQPNKPKMTDTGIQPDKPKMTDTGIQPDKPKMTDTGIQPDKPKMTDTGIQPNKPKMTDTGIQPNKPKMTDTGIQPDKPKMTDTGIQPDKPKMTDTGIQPDKPKMTDTGIQPDKPKMTDTGIQPDKPKMTDTGIQPNKPKMTDTGIQPNKPKMTDTGIQPDKPKMTDTGIQPDKPKMTDTGIQPDKPKMTDTGIQPDKPIVSDFGTGPVARTAVDGTTQAEQPLLRSSETLVSGDVSTRTQSDSDTGVGISPEDPSGSSERVQSTKPESSPRHQESLPTPPSATSNWTPGSLLLGTQWSSEKRRSQLYNWERRWRAAMEEPSLSDREATGVKDSEEAKGKGKGSEALRLSGEKKGVWEGKTHSDSDSQSDDDWWARWRSTVSAGGSAKRSKREEKTDSDHDVRGLLAGTRWGTDRRRSQLFRIEQQMKRASQD</sequence>
<feature type="compositionally biased region" description="Polar residues" evidence="1">
    <location>
        <begin position="126"/>
        <end position="148"/>
    </location>
</feature>
<protein>
    <submittedName>
        <fullName evidence="2">Uncharacterized protein</fullName>
    </submittedName>
</protein>
<gene>
    <name evidence="2" type="ORF">Cvel_2338</name>
</gene>
<accession>A0A0G4IDS2</accession>
<dbReference type="EMBL" id="CDMZ01005854">
    <property type="protein sequence ID" value="CEM55230.1"/>
    <property type="molecule type" value="Genomic_DNA"/>
</dbReference>
<feature type="region of interest" description="Disordered" evidence="1">
    <location>
        <begin position="472"/>
        <end position="568"/>
    </location>
</feature>
<feature type="compositionally biased region" description="Polar residues" evidence="1">
    <location>
        <begin position="414"/>
        <end position="426"/>
    </location>
</feature>
<feature type="compositionally biased region" description="Basic and acidic residues" evidence="1">
    <location>
        <begin position="549"/>
        <end position="561"/>
    </location>
</feature>
<feature type="compositionally biased region" description="Polar residues" evidence="1">
    <location>
        <begin position="373"/>
        <end position="403"/>
    </location>
</feature>
<feature type="compositionally biased region" description="Polar residues" evidence="1">
    <location>
        <begin position="440"/>
        <end position="456"/>
    </location>
</feature>
<organism evidence="2">
    <name type="scientific">Chromera velia CCMP2878</name>
    <dbReference type="NCBI Taxonomy" id="1169474"/>
    <lineage>
        <taxon>Eukaryota</taxon>
        <taxon>Sar</taxon>
        <taxon>Alveolata</taxon>
        <taxon>Colpodellida</taxon>
        <taxon>Chromeraceae</taxon>
        <taxon>Chromera</taxon>
    </lineage>
</organism>